<proteinExistence type="predicted"/>
<protein>
    <submittedName>
        <fullName evidence="2">DUF481 domain-containing protein</fullName>
    </submittedName>
</protein>
<dbReference type="EMBL" id="JAACAK010000067">
    <property type="protein sequence ID" value="NIR75190.1"/>
    <property type="molecule type" value="Genomic_DNA"/>
</dbReference>
<dbReference type="Pfam" id="PF04338">
    <property type="entry name" value="DUF481"/>
    <property type="match status" value="1"/>
</dbReference>
<name>A0AAE4ZCI2_9BACT</name>
<accession>A0AAE4ZCI2</accession>
<organism evidence="2 3">
    <name type="scientific">Candidatus Kutchimonas denitrificans</name>
    <dbReference type="NCBI Taxonomy" id="3056748"/>
    <lineage>
        <taxon>Bacteria</taxon>
        <taxon>Pseudomonadati</taxon>
        <taxon>Gemmatimonadota</taxon>
        <taxon>Gemmatimonadia</taxon>
        <taxon>Candidatus Palauibacterales</taxon>
        <taxon>Candidatus Palauibacteraceae</taxon>
        <taxon>Candidatus Kutchimonas</taxon>
    </lineage>
</organism>
<dbReference type="InterPro" id="IPR007433">
    <property type="entry name" value="DUF481"/>
</dbReference>
<feature type="chain" id="PRO_5042013803" evidence="1">
    <location>
        <begin position="25"/>
        <end position="422"/>
    </location>
</feature>
<evidence type="ECO:0000313" key="2">
    <source>
        <dbReference type="EMBL" id="NIR75190.1"/>
    </source>
</evidence>
<dbReference type="AlphaFoldDB" id="A0AAE4ZCI2"/>
<comment type="caution">
    <text evidence="2">The sequence shown here is derived from an EMBL/GenBank/DDBJ whole genome shotgun (WGS) entry which is preliminary data.</text>
</comment>
<gene>
    <name evidence="2" type="ORF">GWO12_08775</name>
</gene>
<keyword evidence="1" id="KW-0732">Signal</keyword>
<evidence type="ECO:0000313" key="3">
    <source>
        <dbReference type="Proteomes" id="UP000702544"/>
    </source>
</evidence>
<reference evidence="2 3" key="1">
    <citation type="submission" date="2020-01" db="EMBL/GenBank/DDBJ databases">
        <title>Genomes assembled from Gulf of Kutch pelagic sediment metagenomes.</title>
        <authorList>
            <person name="Chandrashekar M."/>
            <person name="Mahajan M.S."/>
            <person name="Dave K.J."/>
            <person name="Vatsa P."/>
            <person name="Nathani N.M."/>
        </authorList>
    </citation>
    <scope>NUCLEOTIDE SEQUENCE [LARGE SCALE GENOMIC DNA]</scope>
    <source>
        <strain evidence="2">KS3-K002</strain>
    </source>
</reference>
<evidence type="ECO:0000256" key="1">
    <source>
        <dbReference type="SAM" id="SignalP"/>
    </source>
</evidence>
<sequence length="422" mass="48192">MNSVVRALTLSASLLAAATGSANGQEAGAAESEALRVFMDCRSRFCDFDFFRREIRFVNYVRDRRDAQVHILVTTRRTGGGGDEFTIELIGRQDLAGHADTLYYFSSDTDTEDEIRTGLTRTIRLGLVRYSVLADATRGLEVVYDAPDTATTEAQVPYDPWDYWIFRIRVGGNLRGEELQSGFQGNMSLSANRTTEDWKIETGLNGFYAEDEFELSDDSTVTSFARDYGGWFFIARSVSEHWSVGSLMEGGTSTFRNYDLRSTIGPGIEYNIFPYSESTRRELTFRYFVAVNYYDYEEITIFDETTEFRPSQSLEVSYSLRQPFGTVSVSVEGSHFLDEPKQHRIDLRGWLNIRLVRGLQLNLNGSFSRIKDQIFLSREGATDEEVLLRRRELGTDFRYRLGFSLSYTFGSIFNNVVNPRFD</sequence>
<feature type="signal peptide" evidence="1">
    <location>
        <begin position="1"/>
        <end position="24"/>
    </location>
</feature>
<dbReference type="Proteomes" id="UP000702544">
    <property type="component" value="Unassembled WGS sequence"/>
</dbReference>